<organism evidence="4">
    <name type="scientific">Nippostrongylus brasiliensis</name>
    <name type="common">Rat hookworm</name>
    <dbReference type="NCBI Taxonomy" id="27835"/>
    <lineage>
        <taxon>Eukaryota</taxon>
        <taxon>Metazoa</taxon>
        <taxon>Ecdysozoa</taxon>
        <taxon>Nematoda</taxon>
        <taxon>Chromadorea</taxon>
        <taxon>Rhabditida</taxon>
        <taxon>Rhabditina</taxon>
        <taxon>Rhabditomorpha</taxon>
        <taxon>Strongyloidea</taxon>
        <taxon>Heligmosomidae</taxon>
        <taxon>Nippostrongylus</taxon>
    </lineage>
</organism>
<dbReference type="AlphaFoldDB" id="A0A0N4XIT3"/>
<evidence type="ECO:0000313" key="2">
    <source>
        <dbReference type="EMBL" id="VDL66025.1"/>
    </source>
</evidence>
<feature type="transmembrane region" description="Helical" evidence="1">
    <location>
        <begin position="123"/>
        <end position="140"/>
    </location>
</feature>
<keyword evidence="1" id="KW-0472">Membrane</keyword>
<feature type="transmembrane region" description="Helical" evidence="1">
    <location>
        <begin position="63"/>
        <end position="81"/>
    </location>
</feature>
<sequence>MDSSAKDTNYATTFLSKSTIATASRVVSDIISVIPQSLNYISVSFDFLSIKFLSCFFEFHSNLTLFSVCAFLFTFLGLIFYERNTDQRYCSILHSILHFTCCSFAAFAFFQGAKVSEVKVWQTFVHFLVLMSSCNGWLLVRNAPQVQKVLNDLCNKMCSSLGEPANFSRLANSLFIASNEHKPVLCAQALNALFSTLMKYVKNDDSLLPLFVSQVLTCPAIISHLSQANLDAFLASGLFDRCLTLLRASSDVVDNIEPQRTINLLGNVIHLGYLDEETVKGRIVDWTWVIGLAMAQCTEFAVRPGEQSSHNHWHPIFGNYKLPIDPKTERSLRNVLRQLQMLWSYRIVCRLFDKALEGVDQSRPNGHVPVKELGATFNSLF</sequence>
<accession>A0A0N4XIT3</accession>
<gene>
    <name evidence="2" type="ORF">NBR_LOCUS2436</name>
</gene>
<reference evidence="2 3" key="2">
    <citation type="submission" date="2018-11" db="EMBL/GenBank/DDBJ databases">
        <authorList>
            <consortium name="Pathogen Informatics"/>
        </authorList>
    </citation>
    <scope>NUCLEOTIDE SEQUENCE [LARGE SCALE GENOMIC DNA]</scope>
</reference>
<dbReference type="STRING" id="27835.A0A0N4XIT3"/>
<evidence type="ECO:0000256" key="1">
    <source>
        <dbReference type="SAM" id="Phobius"/>
    </source>
</evidence>
<feature type="transmembrane region" description="Helical" evidence="1">
    <location>
        <begin position="93"/>
        <end position="111"/>
    </location>
</feature>
<keyword evidence="1" id="KW-1133">Transmembrane helix</keyword>
<dbReference type="WBParaSite" id="NBR_0000243501-mRNA-1">
    <property type="protein sequence ID" value="NBR_0000243501-mRNA-1"/>
    <property type="gene ID" value="NBR_0000243501"/>
</dbReference>
<name>A0A0N4XIT3_NIPBR</name>
<evidence type="ECO:0000313" key="4">
    <source>
        <dbReference type="WBParaSite" id="NBR_0000243501-mRNA-1"/>
    </source>
</evidence>
<proteinExistence type="predicted"/>
<evidence type="ECO:0000313" key="3">
    <source>
        <dbReference type="Proteomes" id="UP000271162"/>
    </source>
</evidence>
<keyword evidence="1" id="KW-0812">Transmembrane</keyword>
<dbReference type="EMBL" id="UYSL01002781">
    <property type="protein sequence ID" value="VDL66025.1"/>
    <property type="molecule type" value="Genomic_DNA"/>
</dbReference>
<keyword evidence="3" id="KW-1185">Reference proteome</keyword>
<protein>
    <submittedName>
        <fullName evidence="4">HECT-type E3 ubiquitin transferase</fullName>
    </submittedName>
</protein>
<reference evidence="4" key="1">
    <citation type="submission" date="2017-02" db="UniProtKB">
        <authorList>
            <consortium name="WormBaseParasite"/>
        </authorList>
    </citation>
    <scope>IDENTIFICATION</scope>
</reference>
<dbReference type="Proteomes" id="UP000271162">
    <property type="component" value="Unassembled WGS sequence"/>
</dbReference>